<dbReference type="Gene3D" id="3.10.450.50">
    <property type="match status" value="1"/>
</dbReference>
<reference evidence="2 3" key="1">
    <citation type="submission" date="2020-07" db="EMBL/GenBank/DDBJ databases">
        <title>Sequencing the genomes of 1000 actinobacteria strains.</title>
        <authorList>
            <person name="Klenk H.-P."/>
        </authorList>
    </citation>
    <scope>NUCLEOTIDE SEQUENCE [LARGE SCALE GENOMIC DNA]</scope>
    <source>
        <strain evidence="2 3">DSM 22083</strain>
    </source>
</reference>
<proteinExistence type="predicted"/>
<keyword evidence="3" id="KW-1185">Reference proteome</keyword>
<evidence type="ECO:0000313" key="2">
    <source>
        <dbReference type="EMBL" id="NYE75438.1"/>
    </source>
</evidence>
<evidence type="ECO:0000259" key="1">
    <source>
        <dbReference type="Pfam" id="PF12680"/>
    </source>
</evidence>
<comment type="caution">
    <text evidence="2">The sequence shown here is derived from an EMBL/GenBank/DDBJ whole genome shotgun (WGS) entry which is preliminary data.</text>
</comment>
<accession>A0A7Y9IEG1</accession>
<protein>
    <recommendedName>
        <fullName evidence="1">SnoaL-like domain-containing protein</fullName>
    </recommendedName>
</protein>
<organism evidence="2 3">
    <name type="scientific">Microlunatus parietis</name>
    <dbReference type="NCBI Taxonomy" id="682979"/>
    <lineage>
        <taxon>Bacteria</taxon>
        <taxon>Bacillati</taxon>
        <taxon>Actinomycetota</taxon>
        <taxon>Actinomycetes</taxon>
        <taxon>Propionibacteriales</taxon>
        <taxon>Propionibacteriaceae</taxon>
        <taxon>Microlunatus</taxon>
    </lineage>
</organism>
<gene>
    <name evidence="2" type="ORF">BKA15_006767</name>
</gene>
<sequence>MDRSELLDRHVAAFNHGVRTGDYEPMLAGFTDDAELIFEGPPVGPYRGREAIRAGYAAAPPDDTLRTLDRAVAEDRITARYAWDAEPDQDAGVMIFELDGDRIRRLTVRFGP</sequence>
<dbReference type="RefSeq" id="WP_179757938.1">
    <property type="nucleotide sequence ID" value="NZ_JACCBU010000001.1"/>
</dbReference>
<dbReference type="InterPro" id="IPR032710">
    <property type="entry name" value="NTF2-like_dom_sf"/>
</dbReference>
<name>A0A7Y9IEG1_9ACTN</name>
<dbReference type="InterPro" id="IPR037401">
    <property type="entry name" value="SnoaL-like"/>
</dbReference>
<dbReference type="SUPFAM" id="SSF54427">
    <property type="entry name" value="NTF2-like"/>
    <property type="match status" value="1"/>
</dbReference>
<dbReference type="Pfam" id="PF12680">
    <property type="entry name" value="SnoaL_2"/>
    <property type="match status" value="1"/>
</dbReference>
<dbReference type="AlphaFoldDB" id="A0A7Y9IEG1"/>
<dbReference type="EMBL" id="JACCBU010000001">
    <property type="protein sequence ID" value="NYE75438.1"/>
    <property type="molecule type" value="Genomic_DNA"/>
</dbReference>
<dbReference type="Proteomes" id="UP000569914">
    <property type="component" value="Unassembled WGS sequence"/>
</dbReference>
<feature type="domain" description="SnoaL-like" evidence="1">
    <location>
        <begin position="11"/>
        <end position="105"/>
    </location>
</feature>
<evidence type="ECO:0000313" key="3">
    <source>
        <dbReference type="Proteomes" id="UP000569914"/>
    </source>
</evidence>